<feature type="signal peptide" evidence="1">
    <location>
        <begin position="1"/>
        <end position="23"/>
    </location>
</feature>
<dbReference type="InterPro" id="IPR003961">
    <property type="entry name" value="FN3_dom"/>
</dbReference>
<proteinExistence type="predicted"/>
<dbReference type="OrthoDB" id="141096at2"/>
<dbReference type="Gene3D" id="2.60.40.10">
    <property type="entry name" value="Immunoglobulins"/>
    <property type="match status" value="1"/>
</dbReference>
<dbReference type="GO" id="GO:0004222">
    <property type="term" value="F:metalloendopeptidase activity"/>
    <property type="evidence" value="ECO:0007669"/>
    <property type="project" value="TreeGrafter"/>
</dbReference>
<dbReference type="PROSITE" id="PS50853">
    <property type="entry name" value="FN3"/>
    <property type="match status" value="1"/>
</dbReference>
<sequence>MLACILLLVLLTVSTLSPSPAQAARSLVLPTPAGESWRIIQGYACGTHNSWDRYSLDLIQVNGPTYGAPIRAAANGTVWHWEARSGTLILHHGNQFFTMYTHLQSAVTTSRGVFFEAGQTLGYAGDRGSPGVPHLHFTAFTANRDGWSGKQSIPLKFAEGYDLPEIGGCNQHGGKVMTAMALQPPEVVFSSELQPDTWTNQDLRVGFTINWGGGGLSQAWNQEPAADRPMFPSVIDGYAQLSDKGEGKHTLYVRAWGPDGKQTLASYGPVGFDQTPPSAPVAIPAMTVKPGVVVVPWQPAEDRLSGVQGYRVYIGPDPEGTSRWFTPDPVVKTEPLNPGEYLVRVQSLDHAGNSSPWTTIGTITVTGE</sequence>
<evidence type="ECO:0000313" key="3">
    <source>
        <dbReference type="EMBL" id="PDV98643.1"/>
    </source>
</evidence>
<accession>A0A2H3KKZ5</accession>
<dbReference type="PANTHER" id="PTHR21666">
    <property type="entry name" value="PEPTIDASE-RELATED"/>
    <property type="match status" value="1"/>
</dbReference>
<dbReference type="InterPro" id="IPR036116">
    <property type="entry name" value="FN3_sf"/>
</dbReference>
<dbReference type="InterPro" id="IPR016047">
    <property type="entry name" value="M23ase_b-sheet_dom"/>
</dbReference>
<protein>
    <submittedName>
        <fullName evidence="3">Peptidase M23</fullName>
    </submittedName>
</protein>
<dbReference type="AlphaFoldDB" id="A0A2H3KKZ5"/>
<dbReference type="CDD" id="cd00063">
    <property type="entry name" value="FN3"/>
    <property type="match status" value="1"/>
</dbReference>
<dbReference type="SUPFAM" id="SSF49265">
    <property type="entry name" value="Fibronectin type III"/>
    <property type="match status" value="1"/>
</dbReference>
<name>A0A2H3KKZ5_9CHLR</name>
<dbReference type="SUPFAM" id="SSF51261">
    <property type="entry name" value="Duplicated hybrid motif"/>
    <property type="match status" value="1"/>
</dbReference>
<dbReference type="Proteomes" id="UP000220922">
    <property type="component" value="Unassembled WGS sequence"/>
</dbReference>
<organism evidence="3 4">
    <name type="scientific">Candidatus Chloroploca asiatica</name>
    <dbReference type="NCBI Taxonomy" id="1506545"/>
    <lineage>
        <taxon>Bacteria</taxon>
        <taxon>Bacillati</taxon>
        <taxon>Chloroflexota</taxon>
        <taxon>Chloroflexia</taxon>
        <taxon>Chloroflexales</taxon>
        <taxon>Chloroflexineae</taxon>
        <taxon>Oscillochloridaceae</taxon>
        <taxon>Candidatus Chloroploca</taxon>
    </lineage>
</organism>
<evidence type="ECO:0000256" key="1">
    <source>
        <dbReference type="SAM" id="SignalP"/>
    </source>
</evidence>
<dbReference type="InterPro" id="IPR050570">
    <property type="entry name" value="Cell_wall_metabolism_enzyme"/>
</dbReference>
<comment type="caution">
    <text evidence="3">The sequence shown here is derived from an EMBL/GenBank/DDBJ whole genome shotgun (WGS) entry which is preliminary data.</text>
</comment>
<reference evidence="3 4" key="1">
    <citation type="submission" date="2016-05" db="EMBL/GenBank/DDBJ databases">
        <authorList>
            <person name="Lavstsen T."/>
            <person name="Jespersen J.S."/>
        </authorList>
    </citation>
    <scope>NUCLEOTIDE SEQUENCE [LARGE SCALE GENOMIC DNA]</scope>
    <source>
        <strain evidence="3 4">B7-9</strain>
    </source>
</reference>
<dbReference type="CDD" id="cd12797">
    <property type="entry name" value="M23_peptidase"/>
    <property type="match status" value="1"/>
</dbReference>
<keyword evidence="1" id="KW-0732">Signal</keyword>
<dbReference type="Gene3D" id="2.70.70.10">
    <property type="entry name" value="Glucose Permease (Domain IIA)"/>
    <property type="match status" value="1"/>
</dbReference>
<dbReference type="EMBL" id="LYXE01000091">
    <property type="protein sequence ID" value="PDV98643.1"/>
    <property type="molecule type" value="Genomic_DNA"/>
</dbReference>
<dbReference type="InterPro" id="IPR011055">
    <property type="entry name" value="Dup_hybrid_motif"/>
</dbReference>
<evidence type="ECO:0000313" key="4">
    <source>
        <dbReference type="Proteomes" id="UP000220922"/>
    </source>
</evidence>
<dbReference type="PANTHER" id="PTHR21666:SF268">
    <property type="entry name" value="PEPTIDASE M23 DOMAIN-CONTAINING PROTEIN"/>
    <property type="match status" value="1"/>
</dbReference>
<feature type="chain" id="PRO_5013850496" evidence="1">
    <location>
        <begin position="24"/>
        <end position="368"/>
    </location>
</feature>
<dbReference type="InterPro" id="IPR013783">
    <property type="entry name" value="Ig-like_fold"/>
</dbReference>
<gene>
    <name evidence="3" type="ORF">A9Q02_14715</name>
</gene>
<dbReference type="Pfam" id="PF01551">
    <property type="entry name" value="Peptidase_M23"/>
    <property type="match status" value="1"/>
</dbReference>
<feature type="domain" description="Fibronectin type-III" evidence="2">
    <location>
        <begin position="276"/>
        <end position="368"/>
    </location>
</feature>
<evidence type="ECO:0000259" key="2">
    <source>
        <dbReference type="PROSITE" id="PS50853"/>
    </source>
</evidence>
<keyword evidence="4" id="KW-1185">Reference proteome</keyword>